<sequence>MLPACNLPMNLHRSPSRVSHCPPTLKRRKRNLARPGKVVCTGSITDQLAATEESSLAVIRSVINGDSTPEDAAHQLAAASAANAAQYAQEQRALQKDSTSTSNIMDVISQPPGVPEVVFGSGKSPDQLAASLRSIATRQRVVLATRIEPSMYAAVRKLVQGVEYNARARLLAFRSPISDQLPKVERLPGTVAVVSAGAADQPVAEECRLVAEHLGCFAFKMEGFVVSSLHRLLSSLEALRAADVVVVVSGLDGSLAPVVAGLVDSPVIAVPTSSGYGASLGGVASMLSQLSTSVPGISVVNIDNGFGGAVCAYKSLKMANRLSRARNACR</sequence>
<protein>
    <recommendedName>
        <fullName evidence="2">phosphoribosylaminoimidazole carboxylase</fullName>
        <ecNumber evidence="2">4.1.1.21</ecNumber>
    </recommendedName>
</protein>
<dbReference type="PANTHER" id="PTHR43064">
    <property type="entry name" value="PHOSPHORIBOSYLAMINOIMIDAZOLE CARBOXYLASE-RELATED"/>
    <property type="match status" value="1"/>
</dbReference>
<keyword evidence="6" id="KW-1185">Reference proteome</keyword>
<dbReference type="Proteomes" id="UP000815325">
    <property type="component" value="Unassembled WGS sequence"/>
</dbReference>
<feature type="domain" description="PurE" evidence="4">
    <location>
        <begin position="189"/>
        <end position="321"/>
    </location>
</feature>
<dbReference type="EC" id="4.1.1.21" evidence="2"/>
<dbReference type="SMART" id="SM01001">
    <property type="entry name" value="AIRC"/>
    <property type="match status" value="1"/>
</dbReference>
<reference evidence="5" key="1">
    <citation type="submission" date="2017-08" db="EMBL/GenBank/DDBJ databases">
        <authorList>
            <person name="Polle J.E."/>
            <person name="Barry K."/>
            <person name="Cushman J."/>
            <person name="Schmutz J."/>
            <person name="Tran D."/>
            <person name="Hathwaick L.T."/>
            <person name="Yim W.C."/>
            <person name="Jenkins J."/>
            <person name="Mckie-Krisberg Z.M."/>
            <person name="Prochnik S."/>
            <person name="Lindquist E."/>
            <person name="Dockter R.B."/>
            <person name="Adam C."/>
            <person name="Molina H."/>
            <person name="Bunkerborg J."/>
            <person name="Jin E."/>
            <person name="Buchheim M."/>
            <person name="Magnuson J."/>
        </authorList>
    </citation>
    <scope>NUCLEOTIDE SEQUENCE</scope>
    <source>
        <strain evidence="5">CCAP 19/18</strain>
    </source>
</reference>
<evidence type="ECO:0000256" key="1">
    <source>
        <dbReference type="ARBA" id="ARBA00004747"/>
    </source>
</evidence>
<evidence type="ECO:0000256" key="3">
    <source>
        <dbReference type="SAM" id="MobiDB-lite"/>
    </source>
</evidence>
<dbReference type="SUPFAM" id="SSF52255">
    <property type="entry name" value="N5-CAIR mutase (phosphoribosylaminoimidazole carboxylase, PurE)"/>
    <property type="match status" value="1"/>
</dbReference>
<evidence type="ECO:0000313" key="6">
    <source>
        <dbReference type="Proteomes" id="UP000815325"/>
    </source>
</evidence>
<dbReference type="InterPro" id="IPR000031">
    <property type="entry name" value="PurE_dom"/>
</dbReference>
<comment type="pathway">
    <text evidence="1">Purine metabolism; IMP biosynthesis via de novo pathway; 5-amino-1-(5-phospho-D-ribosyl)imidazole-4-carboxylate from 5-amino-1-(5-phospho-D-ribosyl)imidazole (carboxylase route): step 1/1.</text>
</comment>
<feature type="region of interest" description="Disordered" evidence="3">
    <location>
        <begin position="1"/>
        <end position="23"/>
    </location>
</feature>
<name>A0ABQ7GYM4_DUNSA</name>
<dbReference type="InterPro" id="IPR039476">
    <property type="entry name" value="P2CMN_synthase_LarB"/>
</dbReference>
<comment type="caution">
    <text evidence="5">The sequence shown here is derived from an EMBL/GenBank/DDBJ whole genome shotgun (WGS) entry which is preliminary data.</text>
</comment>
<evidence type="ECO:0000256" key="2">
    <source>
        <dbReference type="ARBA" id="ARBA00012329"/>
    </source>
</evidence>
<proteinExistence type="predicted"/>
<organism evidence="5 6">
    <name type="scientific">Dunaliella salina</name>
    <name type="common">Green alga</name>
    <name type="synonym">Protococcus salinus</name>
    <dbReference type="NCBI Taxonomy" id="3046"/>
    <lineage>
        <taxon>Eukaryota</taxon>
        <taxon>Viridiplantae</taxon>
        <taxon>Chlorophyta</taxon>
        <taxon>core chlorophytes</taxon>
        <taxon>Chlorophyceae</taxon>
        <taxon>CS clade</taxon>
        <taxon>Chlamydomonadales</taxon>
        <taxon>Dunaliellaceae</taxon>
        <taxon>Dunaliella</taxon>
    </lineage>
</organism>
<dbReference type="Gene3D" id="3.40.50.1970">
    <property type="match status" value="1"/>
</dbReference>
<dbReference type="PANTHER" id="PTHR43064:SF1">
    <property type="entry name" value="SLL1489 PROTEIN"/>
    <property type="match status" value="1"/>
</dbReference>
<dbReference type="NCBIfam" id="NF033503">
    <property type="entry name" value="LarB"/>
    <property type="match status" value="1"/>
</dbReference>
<dbReference type="Pfam" id="PF00731">
    <property type="entry name" value="AIRC"/>
    <property type="match status" value="1"/>
</dbReference>
<evidence type="ECO:0000259" key="4">
    <source>
        <dbReference type="SMART" id="SM01001"/>
    </source>
</evidence>
<evidence type="ECO:0000313" key="5">
    <source>
        <dbReference type="EMBL" id="KAF5839711.1"/>
    </source>
</evidence>
<accession>A0ABQ7GYM4</accession>
<gene>
    <name evidence="5" type="ORF">DUNSADRAFT_140</name>
</gene>
<dbReference type="EMBL" id="MU069535">
    <property type="protein sequence ID" value="KAF5839711.1"/>
    <property type="molecule type" value="Genomic_DNA"/>
</dbReference>